<organism evidence="2">
    <name type="scientific">Cladocopium goreaui</name>
    <dbReference type="NCBI Taxonomy" id="2562237"/>
    <lineage>
        <taxon>Eukaryota</taxon>
        <taxon>Sar</taxon>
        <taxon>Alveolata</taxon>
        <taxon>Dinophyceae</taxon>
        <taxon>Suessiales</taxon>
        <taxon>Symbiodiniaceae</taxon>
        <taxon>Cladocopium</taxon>
    </lineage>
</organism>
<accession>A0A9P1CF48</accession>
<reference evidence="3 4" key="2">
    <citation type="submission" date="2024-05" db="EMBL/GenBank/DDBJ databases">
        <authorList>
            <person name="Chen Y."/>
            <person name="Shah S."/>
            <person name="Dougan E. K."/>
            <person name="Thang M."/>
            <person name="Chan C."/>
        </authorList>
    </citation>
    <scope>NUCLEOTIDE SEQUENCE [LARGE SCALE GENOMIC DNA]</scope>
</reference>
<keyword evidence="4" id="KW-1185">Reference proteome</keyword>
<evidence type="ECO:0000313" key="3">
    <source>
        <dbReference type="EMBL" id="CAL4777762.1"/>
    </source>
</evidence>
<dbReference type="Proteomes" id="UP001152797">
    <property type="component" value="Unassembled WGS sequence"/>
</dbReference>
<comment type="caution">
    <text evidence="2">The sequence shown here is derived from an EMBL/GenBank/DDBJ whole genome shotgun (WGS) entry which is preliminary data.</text>
</comment>
<dbReference type="EMBL" id="CAMXCT030001479">
    <property type="protein sequence ID" value="CAL4777762.1"/>
    <property type="molecule type" value="Genomic_DNA"/>
</dbReference>
<dbReference type="EMBL" id="CAMXCT010001479">
    <property type="protein sequence ID" value="CAI3990450.1"/>
    <property type="molecule type" value="Genomic_DNA"/>
</dbReference>
<evidence type="ECO:0000313" key="2">
    <source>
        <dbReference type="EMBL" id="CAI3990450.1"/>
    </source>
</evidence>
<feature type="region of interest" description="Disordered" evidence="1">
    <location>
        <begin position="1"/>
        <end position="71"/>
    </location>
</feature>
<reference evidence="2" key="1">
    <citation type="submission" date="2022-10" db="EMBL/GenBank/DDBJ databases">
        <authorList>
            <person name="Chen Y."/>
            <person name="Dougan E. K."/>
            <person name="Chan C."/>
            <person name="Rhodes N."/>
            <person name="Thang M."/>
        </authorList>
    </citation>
    <scope>NUCLEOTIDE SEQUENCE</scope>
</reference>
<gene>
    <name evidence="2" type="ORF">C1SCF055_LOCUS17436</name>
</gene>
<protein>
    <submittedName>
        <fullName evidence="3">Apple domain-containing protein</fullName>
    </submittedName>
</protein>
<name>A0A9P1CF48_9DINO</name>
<feature type="compositionally biased region" description="Basic and acidic residues" evidence="1">
    <location>
        <begin position="1"/>
        <end position="10"/>
    </location>
</feature>
<dbReference type="AlphaFoldDB" id="A0A9P1CF48"/>
<evidence type="ECO:0000313" key="4">
    <source>
        <dbReference type="Proteomes" id="UP001152797"/>
    </source>
</evidence>
<proteinExistence type="predicted"/>
<feature type="region of interest" description="Disordered" evidence="1">
    <location>
        <begin position="126"/>
        <end position="153"/>
    </location>
</feature>
<evidence type="ECO:0000256" key="1">
    <source>
        <dbReference type="SAM" id="MobiDB-lite"/>
    </source>
</evidence>
<feature type="region of interest" description="Disordered" evidence="1">
    <location>
        <begin position="247"/>
        <end position="275"/>
    </location>
</feature>
<dbReference type="EMBL" id="CAMXCT020001479">
    <property type="protein sequence ID" value="CAL1143825.1"/>
    <property type="molecule type" value="Genomic_DNA"/>
</dbReference>
<dbReference type="OrthoDB" id="439968at2759"/>
<sequence>MRRRELEGAQRHFHSLGNRQQGSEDGRRHHQVMSSVMSNATSTSTESHSPSLSRRDRKDQPPSPKFRKAEWDGFYRKMKELSKASRDSEVPADRPRAWDPTAPIEELKKLLEEDFEGVCAFLEDPERAEAEETESEADATVPEGEGEWSVGSEGHAQGQCRPCHYVFAKTGCQNGRECNFCHLPHPKRFRPRPCKSKRFKCKQLAAVLDQVLDDDPDSFQNVVEQLSSQGGYLNTVVKSKLRTMAKRSAKSEARSSADTAGYPGRGSELPSQPCGASAIEAKQVLKPGLVSL</sequence>
<feature type="compositionally biased region" description="Low complexity" evidence="1">
    <location>
        <begin position="41"/>
        <end position="52"/>
    </location>
</feature>